<organism evidence="2 3">
    <name type="scientific">Acipenser ruthenus</name>
    <name type="common">Sterlet sturgeon</name>
    <dbReference type="NCBI Taxonomy" id="7906"/>
    <lineage>
        <taxon>Eukaryota</taxon>
        <taxon>Metazoa</taxon>
        <taxon>Chordata</taxon>
        <taxon>Craniata</taxon>
        <taxon>Vertebrata</taxon>
        <taxon>Euteleostomi</taxon>
        <taxon>Actinopterygii</taxon>
        <taxon>Chondrostei</taxon>
        <taxon>Acipenseriformes</taxon>
        <taxon>Acipenseridae</taxon>
        <taxon>Acipenser</taxon>
    </lineage>
</organism>
<gene>
    <name evidence="2" type="ORF">EOD39_1021</name>
</gene>
<dbReference type="AlphaFoldDB" id="A0A444UI75"/>
<name>A0A444UI75_ACIRT</name>
<proteinExistence type="predicted"/>
<protein>
    <submittedName>
        <fullName evidence="2">Uncharacterized protein</fullName>
    </submittedName>
</protein>
<reference evidence="2 3" key="1">
    <citation type="submission" date="2019-01" db="EMBL/GenBank/DDBJ databases">
        <title>Draft Genome and Complete Hox-Cluster Characterization of the Sterlet Sturgeon (Acipenser ruthenus).</title>
        <authorList>
            <person name="Wei Q."/>
        </authorList>
    </citation>
    <scope>NUCLEOTIDE SEQUENCE [LARGE SCALE GENOMIC DNA]</scope>
    <source>
        <strain evidence="2">WHYD16114868_AA</strain>
        <tissue evidence="2">Blood</tissue>
    </source>
</reference>
<feature type="compositionally biased region" description="Basic and acidic residues" evidence="1">
    <location>
        <begin position="52"/>
        <end position="61"/>
    </location>
</feature>
<comment type="caution">
    <text evidence="2">The sequence shown here is derived from an EMBL/GenBank/DDBJ whole genome shotgun (WGS) entry which is preliminary data.</text>
</comment>
<dbReference type="EMBL" id="SCEB01214526">
    <property type="protein sequence ID" value="RXM34885.1"/>
    <property type="molecule type" value="Genomic_DNA"/>
</dbReference>
<feature type="region of interest" description="Disordered" evidence="1">
    <location>
        <begin position="37"/>
        <end position="61"/>
    </location>
</feature>
<evidence type="ECO:0000313" key="2">
    <source>
        <dbReference type="EMBL" id="RXM34885.1"/>
    </source>
</evidence>
<accession>A0A444UI75</accession>
<evidence type="ECO:0000313" key="3">
    <source>
        <dbReference type="Proteomes" id="UP000289886"/>
    </source>
</evidence>
<dbReference type="Proteomes" id="UP000289886">
    <property type="component" value="Unassembled WGS sequence"/>
</dbReference>
<sequence>MKAMRAMCKEEDYAFLRSLDERRQVLSDEIQQVQKELEERHEERVQRRHQRERREKERQRELEEMQKSDLIRISCDRLVFRTRHCLKRDLLGNEKYI</sequence>
<evidence type="ECO:0000256" key="1">
    <source>
        <dbReference type="SAM" id="MobiDB-lite"/>
    </source>
</evidence>
<keyword evidence="3" id="KW-1185">Reference proteome</keyword>